<feature type="compositionally biased region" description="Low complexity" evidence="1">
    <location>
        <begin position="90"/>
        <end position="100"/>
    </location>
</feature>
<comment type="caution">
    <text evidence="2">The sequence shown here is derived from an EMBL/GenBank/DDBJ whole genome shotgun (WGS) entry which is preliminary data.</text>
</comment>
<feature type="region of interest" description="Disordered" evidence="1">
    <location>
        <begin position="27"/>
        <end position="133"/>
    </location>
</feature>
<protein>
    <submittedName>
        <fullName evidence="2">Uncharacterized protein</fullName>
    </submittedName>
</protein>
<name>A0A645FTU1_9ZZZZ</name>
<dbReference type="AlphaFoldDB" id="A0A645FTU1"/>
<proteinExistence type="predicted"/>
<organism evidence="2">
    <name type="scientific">bioreactor metagenome</name>
    <dbReference type="NCBI Taxonomy" id="1076179"/>
    <lineage>
        <taxon>unclassified sequences</taxon>
        <taxon>metagenomes</taxon>
        <taxon>ecological metagenomes</taxon>
    </lineage>
</organism>
<gene>
    <name evidence="2" type="ORF">SDC9_164506</name>
</gene>
<sequence>MAVLRGVLAVFGDRIGCCRPCDPVHRRVESQAAPGGAAENQRTSSGKRTDQRHHPFDPGRRDRDRYPGQNHADQSGRPVPDRLGRRRAGPARVPGASPGGRSDRGSGHFSHRAGAEYRRGSDSASRGGAQPSG</sequence>
<feature type="compositionally biased region" description="Basic and acidic residues" evidence="1">
    <location>
        <begin position="47"/>
        <end position="66"/>
    </location>
</feature>
<evidence type="ECO:0000313" key="2">
    <source>
        <dbReference type="EMBL" id="MPN17156.1"/>
    </source>
</evidence>
<dbReference type="EMBL" id="VSSQ01064201">
    <property type="protein sequence ID" value="MPN17156.1"/>
    <property type="molecule type" value="Genomic_DNA"/>
</dbReference>
<reference evidence="2" key="1">
    <citation type="submission" date="2019-08" db="EMBL/GenBank/DDBJ databases">
        <authorList>
            <person name="Kucharzyk K."/>
            <person name="Murdoch R.W."/>
            <person name="Higgins S."/>
            <person name="Loffler F."/>
        </authorList>
    </citation>
    <scope>NUCLEOTIDE SEQUENCE</scope>
</reference>
<evidence type="ECO:0000256" key="1">
    <source>
        <dbReference type="SAM" id="MobiDB-lite"/>
    </source>
</evidence>
<accession>A0A645FTU1</accession>